<proteinExistence type="predicted"/>
<comment type="caution">
    <text evidence="2">The sequence shown here is derived from an EMBL/GenBank/DDBJ whole genome shotgun (WGS) entry which is preliminary data.</text>
</comment>
<dbReference type="EMBL" id="PVFZ01000028">
    <property type="protein sequence ID" value="PRF25338.1"/>
    <property type="molecule type" value="Genomic_DNA"/>
</dbReference>
<protein>
    <submittedName>
        <fullName evidence="2">Uncharacterized protein</fullName>
    </submittedName>
</protein>
<organism evidence="2 3">
    <name type="scientific">Burkholderia multivorans</name>
    <dbReference type="NCBI Taxonomy" id="87883"/>
    <lineage>
        <taxon>Bacteria</taxon>
        <taxon>Pseudomonadati</taxon>
        <taxon>Pseudomonadota</taxon>
        <taxon>Betaproteobacteria</taxon>
        <taxon>Burkholderiales</taxon>
        <taxon>Burkholderiaceae</taxon>
        <taxon>Burkholderia</taxon>
        <taxon>Burkholderia cepacia complex</taxon>
    </lineage>
</organism>
<dbReference type="AlphaFoldDB" id="A0A8E2RZE9"/>
<dbReference type="Proteomes" id="UP000237686">
    <property type="component" value="Unassembled WGS sequence"/>
</dbReference>
<accession>A0A8E2RZE9</accession>
<evidence type="ECO:0000256" key="1">
    <source>
        <dbReference type="SAM" id="MobiDB-lite"/>
    </source>
</evidence>
<feature type="region of interest" description="Disordered" evidence="1">
    <location>
        <begin position="27"/>
        <end position="50"/>
    </location>
</feature>
<evidence type="ECO:0000313" key="2">
    <source>
        <dbReference type="EMBL" id="PRF25338.1"/>
    </source>
</evidence>
<reference evidence="2 3" key="1">
    <citation type="submission" date="2018-03" db="EMBL/GenBank/DDBJ databases">
        <authorList>
            <person name="Nguyen K."/>
            <person name="Fouts D."/>
            <person name="Sutton G."/>
        </authorList>
    </citation>
    <scope>NUCLEOTIDE SEQUENCE [LARGE SCALE GENOMIC DNA]</scope>
    <source>
        <strain evidence="2 3">AU17135</strain>
    </source>
</reference>
<name>A0A8E2RZE9_9BURK</name>
<evidence type="ECO:0000313" key="3">
    <source>
        <dbReference type="Proteomes" id="UP000237686"/>
    </source>
</evidence>
<gene>
    <name evidence="2" type="ORF">C6P98_09300</name>
</gene>
<sequence>MISPVYMSGLIEGRWGYMVFNMNENQRQEMDTRRRAPFGPRRRPERREKTNAARAAARMRRCASIGAAKRV</sequence>